<dbReference type="InterPro" id="IPR004798">
    <property type="entry name" value="CAX-like"/>
</dbReference>
<dbReference type="EMBL" id="CP001743">
    <property type="protein sequence ID" value="ADD27263.1"/>
    <property type="molecule type" value="Genomic_DNA"/>
</dbReference>
<feature type="transmembrane region" description="Helical" evidence="9">
    <location>
        <begin position="59"/>
        <end position="82"/>
    </location>
</feature>
<feature type="transmembrane region" description="Helical" evidence="9">
    <location>
        <begin position="165"/>
        <end position="185"/>
    </location>
</feature>
<protein>
    <recommendedName>
        <fullName evidence="9">Ca(2+)/H(+) antiporter</fullName>
    </recommendedName>
</protein>
<keyword evidence="12" id="KW-1185">Reference proteome</keyword>
<evidence type="ECO:0000313" key="12">
    <source>
        <dbReference type="Proteomes" id="UP000006655"/>
    </source>
</evidence>
<gene>
    <name evidence="11" type="ordered locus">Mrub_0486</name>
</gene>
<feature type="domain" description="Sodium/calcium exchanger membrane region" evidence="10">
    <location>
        <begin position="210"/>
        <end position="352"/>
    </location>
</feature>
<dbReference type="GO" id="GO:0016020">
    <property type="term" value="C:membrane"/>
    <property type="evidence" value="ECO:0007669"/>
    <property type="project" value="InterPro"/>
</dbReference>
<dbReference type="GO" id="GO:0015369">
    <property type="term" value="F:calcium:proton antiporter activity"/>
    <property type="evidence" value="ECO:0007669"/>
    <property type="project" value="UniProtKB-UniRule"/>
</dbReference>
<keyword evidence="5 9" id="KW-0106">Calcium</keyword>
<feature type="domain" description="Sodium/calcium exchanger membrane region" evidence="10">
    <location>
        <begin position="26"/>
        <end position="185"/>
    </location>
</feature>
<dbReference type="PANTHER" id="PTHR31503">
    <property type="entry name" value="VACUOLAR CALCIUM ION TRANSPORTER"/>
    <property type="match status" value="1"/>
</dbReference>
<feature type="transmembrane region" description="Helical" evidence="9">
    <location>
        <begin position="244"/>
        <end position="266"/>
    </location>
</feature>
<keyword evidence="6 9" id="KW-1133">Transmembrane helix</keyword>
<evidence type="ECO:0000256" key="6">
    <source>
        <dbReference type="ARBA" id="ARBA00022989"/>
    </source>
</evidence>
<dbReference type="Proteomes" id="UP000006655">
    <property type="component" value="Chromosome"/>
</dbReference>
<dbReference type="NCBIfam" id="TIGR00846">
    <property type="entry name" value="caca2"/>
    <property type="match status" value="1"/>
</dbReference>
<keyword evidence="9" id="KW-0050">Antiport</keyword>
<dbReference type="Gene3D" id="1.20.1420.30">
    <property type="entry name" value="NCX, central ion-binding region"/>
    <property type="match status" value="1"/>
</dbReference>
<feature type="transmembrane region" description="Helical" evidence="9">
    <location>
        <begin position="94"/>
        <end position="113"/>
    </location>
</feature>
<feature type="transmembrane region" description="Helical" evidence="9">
    <location>
        <begin position="278"/>
        <end position="301"/>
    </location>
</feature>
<dbReference type="Pfam" id="PF01699">
    <property type="entry name" value="Na_Ca_ex"/>
    <property type="match status" value="2"/>
</dbReference>
<sequence length="358" mass="37673">MAPMWNYILLGFVPLAVALEVLHAPAVWIFLVSALALLPLAGLMGRATEELAARAGSTVGGLLNATFGNAAELIIAIVALLAGKIEVVKASITGSILSNLLLVLGLSIFMGGLRHSTQRFNAQAAGVMTSLLTLTLIAFLLPAFFDLAERGFFKVLDPALPDQMFSLATAGVLILIYLANIYFSLRTHKDMVSGLSDEAHHEAHWSLPVAVGVLAAATVGVAVMAEFLVGSLEEATQALGLSEFFVGIILIPLVGNAAEHFAAVVFAMKNKMDLAVQIAVGSSLQIALLVAPILVIVGYLAGRPMDLVFQNPLELAALAASILATNAVVRDGESHWLEGVMLLGVYALLGFAFFFTPK</sequence>
<evidence type="ECO:0000259" key="10">
    <source>
        <dbReference type="Pfam" id="PF01699"/>
    </source>
</evidence>
<keyword evidence="8 9" id="KW-0472">Membrane</keyword>
<dbReference type="GO" id="GO:0006874">
    <property type="term" value="P:intracellular calcium ion homeostasis"/>
    <property type="evidence" value="ECO:0007669"/>
    <property type="project" value="TreeGrafter"/>
</dbReference>
<evidence type="ECO:0000256" key="3">
    <source>
        <dbReference type="ARBA" id="ARBA00022568"/>
    </source>
</evidence>
<feature type="transmembrane region" description="Helical" evidence="9">
    <location>
        <begin position="28"/>
        <end position="47"/>
    </location>
</feature>
<keyword evidence="4 9" id="KW-0812">Transmembrane</keyword>
<evidence type="ECO:0000256" key="5">
    <source>
        <dbReference type="ARBA" id="ARBA00022837"/>
    </source>
</evidence>
<dbReference type="NCBIfam" id="TIGR00378">
    <property type="entry name" value="cax"/>
    <property type="match status" value="1"/>
</dbReference>
<accession>A0A806CKT3</accession>
<evidence type="ECO:0000256" key="1">
    <source>
        <dbReference type="ARBA" id="ARBA00004127"/>
    </source>
</evidence>
<proteinExistence type="inferred from homology"/>
<comment type="caution">
    <text evidence="9">Lacks conserved residue(s) required for the propagation of feature annotation.</text>
</comment>
<dbReference type="GO" id="GO:0012505">
    <property type="term" value="C:endomembrane system"/>
    <property type="evidence" value="ECO:0007669"/>
    <property type="project" value="UniProtKB-SubCell"/>
</dbReference>
<comment type="similarity">
    <text evidence="9">Belongs to the Ca(2+):cation antiporter (CaCA) (TC 2.A.19) family.</text>
</comment>
<feature type="transmembrane region" description="Helical" evidence="9">
    <location>
        <begin position="125"/>
        <end position="145"/>
    </location>
</feature>
<evidence type="ECO:0000256" key="4">
    <source>
        <dbReference type="ARBA" id="ARBA00022692"/>
    </source>
</evidence>
<reference evidence="11 12" key="1">
    <citation type="journal article" date="2010" name="Stand. Genomic Sci.">
        <title>Complete genome sequence of Meiothermus ruber type strain (21).</title>
        <authorList>
            <person name="Tindall B.J."/>
            <person name="Sikorski J."/>
            <person name="Lucas S."/>
            <person name="Goltsman E."/>
            <person name="Copeland A."/>
            <person name="Glavina Del Rio T."/>
            <person name="Nolan M."/>
            <person name="Tice H."/>
            <person name="Cheng J.F."/>
            <person name="Han C."/>
            <person name="Pitluck S."/>
            <person name="Liolios K."/>
            <person name="Ivanova N."/>
            <person name="Mavromatis K."/>
            <person name="Ovchinnikova G."/>
            <person name="Pati A."/>
            <person name="Fahnrich R."/>
            <person name="Goodwin L."/>
            <person name="Chen A."/>
            <person name="Palaniappan K."/>
            <person name="Land M."/>
            <person name="Hauser L."/>
            <person name="Chang Y.J."/>
            <person name="Jeffries C.D."/>
            <person name="Rohde M."/>
            <person name="Goker M."/>
            <person name="Woyke T."/>
            <person name="Bristow J."/>
            <person name="Eisen J.A."/>
            <person name="Markowitz V."/>
            <person name="Hugenholtz P."/>
            <person name="Kyrpides N.C."/>
            <person name="Klenk H.P."/>
            <person name="Lapidus A."/>
        </authorList>
    </citation>
    <scope>NUCLEOTIDE SEQUENCE [LARGE SCALE GENOMIC DNA]</scope>
    <source>
        <strain evidence="12">ATCC 35948 / DSM 1279 / VKM B-1258 / 21</strain>
    </source>
</reference>
<evidence type="ECO:0000256" key="9">
    <source>
        <dbReference type="RuleBase" id="RU365028"/>
    </source>
</evidence>
<evidence type="ECO:0000256" key="2">
    <source>
        <dbReference type="ARBA" id="ARBA00022448"/>
    </source>
</evidence>
<dbReference type="AlphaFoldDB" id="A0A806CKT3"/>
<keyword evidence="7 9" id="KW-0406">Ion transport</keyword>
<organism evidence="11 12">
    <name type="scientific">Meiothermus ruber (strain ATCC 35948 / DSM 1279 / VKM B-1258 / 21)</name>
    <name type="common">Thermus ruber</name>
    <dbReference type="NCBI Taxonomy" id="504728"/>
    <lineage>
        <taxon>Bacteria</taxon>
        <taxon>Thermotogati</taxon>
        <taxon>Deinococcota</taxon>
        <taxon>Deinococci</taxon>
        <taxon>Thermales</taxon>
        <taxon>Thermaceae</taxon>
        <taxon>Meiothermus</taxon>
    </lineage>
</organism>
<evidence type="ECO:0000256" key="8">
    <source>
        <dbReference type="ARBA" id="ARBA00023136"/>
    </source>
</evidence>
<comment type="subcellular location">
    <subcellularLocation>
        <location evidence="1">Endomembrane system</location>
        <topology evidence="1">Multi-pass membrane protein</topology>
    </subcellularLocation>
</comment>
<dbReference type="InterPro" id="IPR004713">
    <property type="entry name" value="CaH_exchang"/>
</dbReference>
<dbReference type="PANTHER" id="PTHR31503:SF22">
    <property type="entry name" value="VACUOLAR CALCIUM ION TRANSPORTER"/>
    <property type="match status" value="1"/>
</dbReference>
<name>A0A806CKT3_MEIRD</name>
<keyword evidence="3 9" id="KW-0109">Calcium transport</keyword>
<keyword evidence="2 9" id="KW-0813">Transport</keyword>
<dbReference type="KEGG" id="mrb:Mrub_0486"/>
<evidence type="ECO:0000313" key="11">
    <source>
        <dbReference type="EMBL" id="ADD27263.1"/>
    </source>
</evidence>
<feature type="transmembrane region" description="Helical" evidence="9">
    <location>
        <begin position="205"/>
        <end position="224"/>
    </location>
</feature>
<feature type="transmembrane region" description="Helical" evidence="9">
    <location>
        <begin position="336"/>
        <end position="355"/>
    </location>
</feature>
<comment type="function">
    <text evidence="9">Ca(+)/H(+) antiporter that extrudes calcium in exchange for external protons.</text>
</comment>
<dbReference type="InterPro" id="IPR004837">
    <property type="entry name" value="NaCa_Exmemb"/>
</dbReference>
<evidence type="ECO:0000256" key="7">
    <source>
        <dbReference type="ARBA" id="ARBA00023065"/>
    </source>
</evidence>
<dbReference type="InterPro" id="IPR044880">
    <property type="entry name" value="NCX_ion-bd_dom_sf"/>
</dbReference>